<evidence type="ECO:0000313" key="1">
    <source>
        <dbReference type="EMBL" id="CUH46429.1"/>
    </source>
</evidence>
<protein>
    <submittedName>
        <fullName evidence="1">Uncharacterized protein</fullName>
    </submittedName>
</protein>
<name>A0A0P1EB57_9RHOB</name>
<organism evidence="1 2">
    <name type="scientific">Ruegeria atlantica</name>
    <dbReference type="NCBI Taxonomy" id="81569"/>
    <lineage>
        <taxon>Bacteria</taxon>
        <taxon>Pseudomonadati</taxon>
        <taxon>Pseudomonadota</taxon>
        <taxon>Alphaproteobacteria</taxon>
        <taxon>Rhodobacterales</taxon>
        <taxon>Roseobacteraceae</taxon>
        <taxon>Ruegeria</taxon>
    </lineage>
</organism>
<sequence>MEDKPISIRLGARRLQALEHYLSENPDETRNGVIAGAVESYLKETGYWSPPPPVAKGIDDDAPMAHTRPTLSERVKRLEEIIARLEQPSQSK</sequence>
<gene>
    <name evidence="1" type="ORF">RUA4292_00595</name>
</gene>
<dbReference type="EMBL" id="CYPU01000011">
    <property type="protein sequence ID" value="CUH46429.1"/>
    <property type="molecule type" value="Genomic_DNA"/>
</dbReference>
<reference evidence="1 2" key="1">
    <citation type="submission" date="2015-09" db="EMBL/GenBank/DDBJ databases">
        <authorList>
            <consortium name="Swine Surveillance"/>
        </authorList>
    </citation>
    <scope>NUCLEOTIDE SEQUENCE [LARGE SCALE GENOMIC DNA]</scope>
    <source>
        <strain evidence="1 2">CECT 4292</strain>
    </source>
</reference>
<proteinExistence type="predicted"/>
<accession>A0A0P1EB57</accession>
<evidence type="ECO:0000313" key="2">
    <source>
        <dbReference type="Proteomes" id="UP000050783"/>
    </source>
</evidence>
<dbReference type="AlphaFoldDB" id="A0A0P1EB57"/>
<dbReference type="Proteomes" id="UP000050783">
    <property type="component" value="Unassembled WGS sequence"/>
</dbReference>